<name>A0A1B6HFN2_9HEMI</name>
<reference evidence="1" key="1">
    <citation type="submission" date="2015-11" db="EMBL/GenBank/DDBJ databases">
        <title>De novo transcriptome assembly of four potential Pierce s Disease insect vectors from Arizona vineyards.</title>
        <authorList>
            <person name="Tassone E.E."/>
        </authorList>
    </citation>
    <scope>NUCLEOTIDE SEQUENCE</scope>
</reference>
<sequence length="180" mass="20991">FYGITKDELDVILTKVNTKVTSDEMKDWYNGYHFDGEMIYNLWSTLSSLLHGGKLGYYWKDTLNSSKMLMDQVLLFDNTQEYLHKLLLGQMISRKNINKPIKLENIHENFHRVLLFGGYFNPTSAFCESNCYIHPWNLSIPNKEIKDVLAESVSKWVASKLNISITDYQTFTAQFTNLKL</sequence>
<accession>A0A1B6HFN2</accession>
<dbReference type="PANTHER" id="PTHR34825:SF1">
    <property type="entry name" value="AAA-ATPASE-LIKE DOMAIN-CONTAINING PROTEIN"/>
    <property type="match status" value="1"/>
</dbReference>
<dbReference type="AlphaFoldDB" id="A0A1B6HFN2"/>
<evidence type="ECO:0000313" key="1">
    <source>
        <dbReference type="EMBL" id="JAS73462.1"/>
    </source>
</evidence>
<dbReference type="PANTHER" id="PTHR34825">
    <property type="entry name" value="CONSERVED PROTEIN, WITH A WEAK D-GALACTARATE DEHYDRATASE/ALTRONATE HYDROLASE DOMAIN"/>
    <property type="match status" value="1"/>
</dbReference>
<evidence type="ECO:0008006" key="2">
    <source>
        <dbReference type="Google" id="ProtNLM"/>
    </source>
</evidence>
<dbReference type="EMBL" id="GECU01034244">
    <property type="protein sequence ID" value="JAS73462.1"/>
    <property type="molecule type" value="Transcribed_RNA"/>
</dbReference>
<organism evidence="1">
    <name type="scientific">Homalodisca liturata</name>
    <dbReference type="NCBI Taxonomy" id="320908"/>
    <lineage>
        <taxon>Eukaryota</taxon>
        <taxon>Metazoa</taxon>
        <taxon>Ecdysozoa</taxon>
        <taxon>Arthropoda</taxon>
        <taxon>Hexapoda</taxon>
        <taxon>Insecta</taxon>
        <taxon>Pterygota</taxon>
        <taxon>Neoptera</taxon>
        <taxon>Paraneoptera</taxon>
        <taxon>Hemiptera</taxon>
        <taxon>Auchenorrhyncha</taxon>
        <taxon>Membracoidea</taxon>
        <taxon>Cicadellidae</taxon>
        <taxon>Cicadellinae</taxon>
        <taxon>Proconiini</taxon>
        <taxon>Homalodisca</taxon>
    </lineage>
</organism>
<proteinExistence type="predicted"/>
<protein>
    <recommendedName>
        <fullName evidence="2">AAA-ATPase-like domain-containing protein</fullName>
    </recommendedName>
</protein>
<gene>
    <name evidence="1" type="ORF">g.15467</name>
</gene>
<feature type="non-terminal residue" evidence="1">
    <location>
        <position position="180"/>
    </location>
</feature>
<feature type="non-terminal residue" evidence="1">
    <location>
        <position position="1"/>
    </location>
</feature>